<dbReference type="Proteomes" id="UP001165679">
    <property type="component" value="Unassembled WGS sequence"/>
</dbReference>
<dbReference type="Gene3D" id="1.10.3210.50">
    <property type="match status" value="1"/>
</dbReference>
<dbReference type="Pfam" id="PF01966">
    <property type="entry name" value="HD"/>
    <property type="match status" value="1"/>
</dbReference>
<protein>
    <submittedName>
        <fullName evidence="2">HD domain-containing protein</fullName>
    </submittedName>
</protein>
<proteinExistence type="predicted"/>
<dbReference type="InterPro" id="IPR006674">
    <property type="entry name" value="HD_domain"/>
</dbReference>
<dbReference type="PANTHER" id="PTHR33594:SF1">
    <property type="entry name" value="HD_PDEASE DOMAIN-CONTAINING PROTEIN"/>
    <property type="match status" value="1"/>
</dbReference>
<evidence type="ECO:0000259" key="1">
    <source>
        <dbReference type="PROSITE" id="PS51831"/>
    </source>
</evidence>
<accession>A0AA41YSD8</accession>
<dbReference type="InterPro" id="IPR003607">
    <property type="entry name" value="HD/PDEase_dom"/>
</dbReference>
<reference evidence="2" key="1">
    <citation type="submission" date="2022-09" db="EMBL/GenBank/DDBJ databases">
        <title>Rhodovastum sp. nov. RN2-1 isolated from soil in Seongnam, South Korea.</title>
        <authorList>
            <person name="Le N.T."/>
        </authorList>
    </citation>
    <scope>NUCLEOTIDE SEQUENCE</scope>
    <source>
        <strain evidence="2">RN2-1</strain>
    </source>
</reference>
<dbReference type="RefSeq" id="WP_264714445.1">
    <property type="nucleotide sequence ID" value="NZ_JAPDNT010000011.1"/>
</dbReference>
<comment type="caution">
    <text evidence="2">The sequence shown here is derived from an EMBL/GenBank/DDBJ whole genome shotgun (WGS) entry which is preliminary data.</text>
</comment>
<dbReference type="PROSITE" id="PS51831">
    <property type="entry name" value="HD"/>
    <property type="match status" value="1"/>
</dbReference>
<dbReference type="PANTHER" id="PTHR33594">
    <property type="entry name" value="SUPERFAMILY HYDROLASE, PUTATIVE (AFU_ORTHOLOGUE AFUA_1G03035)-RELATED"/>
    <property type="match status" value="1"/>
</dbReference>
<reference evidence="2" key="2">
    <citation type="submission" date="2022-10" db="EMBL/GenBank/DDBJ databases">
        <authorList>
            <person name="Trinh H.N."/>
        </authorList>
    </citation>
    <scope>NUCLEOTIDE SEQUENCE</scope>
    <source>
        <strain evidence="2">RN2-1</strain>
    </source>
</reference>
<gene>
    <name evidence="2" type="ORF">OL599_14140</name>
</gene>
<evidence type="ECO:0000313" key="2">
    <source>
        <dbReference type="EMBL" id="MCW3475718.1"/>
    </source>
</evidence>
<organism evidence="2 3">
    <name type="scientific">Limobrevibacterium gyesilva</name>
    <dbReference type="NCBI Taxonomy" id="2991712"/>
    <lineage>
        <taxon>Bacteria</taxon>
        <taxon>Pseudomonadati</taxon>
        <taxon>Pseudomonadota</taxon>
        <taxon>Alphaproteobacteria</taxon>
        <taxon>Acetobacterales</taxon>
        <taxon>Acetobacteraceae</taxon>
        <taxon>Limobrevibacterium</taxon>
    </lineage>
</organism>
<feature type="domain" description="HD" evidence="1">
    <location>
        <begin position="28"/>
        <end position="132"/>
    </location>
</feature>
<dbReference type="CDD" id="cd00077">
    <property type="entry name" value="HDc"/>
    <property type="match status" value="1"/>
</dbReference>
<dbReference type="SUPFAM" id="SSF109604">
    <property type="entry name" value="HD-domain/PDEase-like"/>
    <property type="match status" value="1"/>
</dbReference>
<keyword evidence="3" id="KW-1185">Reference proteome</keyword>
<dbReference type="EMBL" id="JAPDNT010000011">
    <property type="protein sequence ID" value="MCW3475718.1"/>
    <property type="molecule type" value="Genomic_DNA"/>
</dbReference>
<sequence length="218" mass="22952">MNDVFVPHAALAEELLALLPSGSDGAHDLAHVLRVWANARRIAAAEGGDGEILTAAVLLHDCVHVEKSSPLRAQASRLAAARAADILSGRGWAVARTRRVAHAIAAHSFSAGIAPKTIEAKVLQDADRLDAIGCVGIARCFYTGGRMGSALYHPTDPAGRDRPLDDAAYALDHFRAKLLKLQDGFQTATGARLAAERSRVVADFLAAFETEIGADGMA</sequence>
<name>A0AA41YSD8_9PROT</name>
<dbReference type="SMART" id="SM00471">
    <property type="entry name" value="HDc"/>
    <property type="match status" value="1"/>
</dbReference>
<evidence type="ECO:0000313" key="3">
    <source>
        <dbReference type="Proteomes" id="UP001165679"/>
    </source>
</evidence>
<dbReference type="AlphaFoldDB" id="A0AA41YSD8"/>